<accession>A0A3S4GKA0</accession>
<evidence type="ECO:0000256" key="1">
    <source>
        <dbReference type="SAM" id="MobiDB-lite"/>
    </source>
</evidence>
<evidence type="ECO:0000313" key="5">
    <source>
        <dbReference type="Proteomes" id="UP000268844"/>
    </source>
</evidence>
<keyword evidence="2" id="KW-0472">Membrane</keyword>
<feature type="compositionally biased region" description="Low complexity" evidence="1">
    <location>
        <begin position="91"/>
        <end position="106"/>
    </location>
</feature>
<sequence length="702" mass="72642">MTSAKPKPMAGQTEAPDDLIAELARLMADDARTDTPAQPAAPQVRIPGADAPAVERPAPRFVAPSPQPAPAPQPTRNEPVMGAPSVRIPGETAPAPKPAANPATEPDPFRFDFDLNLGAKKAGPASPLMPEPRPTPAAQPEAVSRPVQAVPAMRAEEPQVDAFDHDSIADLIAAELAADLPDERSEPQQAIPVVNGPARGEDVFGVPPVFGLATSSPVPPAPARVEPAMTREPQPRPEPVFVEPEVLTDPTPMAEAAPEPSFAQVDPDALTEIERLVGPAVHLENPPPPQQQSTPSPALRSLATPTLPPRTEPVARKPVPADSLSVDEAILAAAAATGAKIEWVESPTHEPEVEERVRAPRRRFGAGFGFNRAVAGPLVAVALLAVAGGGLYWVLGNTSAPSGPAPLLVAESNAVKEVPAVDPEATTAQSVVFNEMAGGNNGEGEQIVSRDQTDVAAVTQEANFDPNQDGLVNRKVRTVTVRPDGTIVSGTDNVAGTSMLPVDRPDVPDVPGADFSTPDLLANPANGTTQAVAAVDPTPAPTPTVTPVTPGSSVQAVDPAGNVIPGKMATIPRQRPADFAQRVAALQNAAPTAPVTQTTTPAATTTTTAPVTQPSGVASTVNSAPAYVQLSSQRSEEAARQSAADIVRRFGPVFGGTSLEVQRVDLGERGIFYRVRAPADSLQSANMLCNNIKAAGGDCFTM</sequence>
<keyword evidence="2" id="KW-1133">Transmembrane helix</keyword>
<feature type="region of interest" description="Disordered" evidence="1">
    <location>
        <begin position="590"/>
        <end position="609"/>
    </location>
</feature>
<feature type="domain" description="SPOR" evidence="3">
    <location>
        <begin position="624"/>
        <end position="700"/>
    </location>
</feature>
<keyword evidence="5" id="KW-1185">Reference proteome</keyword>
<feature type="transmembrane region" description="Helical" evidence="2">
    <location>
        <begin position="370"/>
        <end position="395"/>
    </location>
</feature>
<protein>
    <submittedName>
        <fullName evidence="4">Sporulation related domain protein</fullName>
    </submittedName>
</protein>
<dbReference type="Pfam" id="PF05036">
    <property type="entry name" value="SPOR"/>
    <property type="match status" value="1"/>
</dbReference>
<feature type="region of interest" description="Disordered" evidence="1">
    <location>
        <begin position="538"/>
        <end position="557"/>
    </location>
</feature>
<dbReference type="Proteomes" id="UP000268844">
    <property type="component" value="Unassembled WGS sequence"/>
</dbReference>
<evidence type="ECO:0000256" key="2">
    <source>
        <dbReference type="SAM" id="Phobius"/>
    </source>
</evidence>
<evidence type="ECO:0000259" key="3">
    <source>
        <dbReference type="Pfam" id="PF05036"/>
    </source>
</evidence>
<organism evidence="4 5">
    <name type="scientific">Devosia equisanguinis</name>
    <dbReference type="NCBI Taxonomy" id="2490941"/>
    <lineage>
        <taxon>Bacteria</taxon>
        <taxon>Pseudomonadati</taxon>
        <taxon>Pseudomonadota</taxon>
        <taxon>Alphaproteobacteria</taxon>
        <taxon>Hyphomicrobiales</taxon>
        <taxon>Devosiaceae</taxon>
        <taxon>Devosia</taxon>
    </lineage>
</organism>
<feature type="region of interest" description="Disordered" evidence="1">
    <location>
        <begin position="214"/>
        <end position="239"/>
    </location>
</feature>
<name>A0A3S4GKA0_9HYPH</name>
<proteinExistence type="predicted"/>
<dbReference type="EMBL" id="UZWD01000064">
    <property type="protein sequence ID" value="VDS06686.1"/>
    <property type="molecule type" value="Genomic_DNA"/>
</dbReference>
<feature type="region of interest" description="Disordered" evidence="1">
    <location>
        <begin position="280"/>
        <end position="321"/>
    </location>
</feature>
<dbReference type="OrthoDB" id="7338235at2"/>
<dbReference type="AlphaFoldDB" id="A0A3S4GKA0"/>
<evidence type="ECO:0000313" key="4">
    <source>
        <dbReference type="EMBL" id="VDS06686.1"/>
    </source>
</evidence>
<reference evidence="4 5" key="1">
    <citation type="submission" date="2018-12" db="EMBL/GenBank/DDBJ databases">
        <authorList>
            <person name="Criscuolo A."/>
        </authorList>
    </citation>
    <scope>NUCLEOTIDE SEQUENCE [LARGE SCALE GENOMIC DNA]</scope>
    <source>
        <strain evidence="4">ACIP1116281</strain>
    </source>
</reference>
<feature type="region of interest" description="Disordered" evidence="1">
    <location>
        <begin position="26"/>
        <end position="148"/>
    </location>
</feature>
<feature type="compositionally biased region" description="Pro residues" evidence="1">
    <location>
        <begin position="127"/>
        <end position="137"/>
    </location>
</feature>
<dbReference type="GO" id="GO:0042834">
    <property type="term" value="F:peptidoglycan binding"/>
    <property type="evidence" value="ECO:0007669"/>
    <property type="project" value="InterPro"/>
</dbReference>
<dbReference type="RefSeq" id="WP_126152198.1">
    <property type="nucleotide sequence ID" value="NZ_JBHTMH010000001.1"/>
</dbReference>
<gene>
    <name evidence="4" type="ORF">DEVEQU_03851</name>
</gene>
<dbReference type="InterPro" id="IPR007730">
    <property type="entry name" value="SPOR-like_dom"/>
</dbReference>
<keyword evidence="2" id="KW-0812">Transmembrane</keyword>